<evidence type="ECO:0000313" key="4">
    <source>
        <dbReference type="Proteomes" id="UP000243799"/>
    </source>
</evidence>
<keyword evidence="4" id="KW-1185">Reference proteome</keyword>
<feature type="transmembrane region" description="Helical" evidence="2">
    <location>
        <begin position="56"/>
        <end position="77"/>
    </location>
</feature>
<dbReference type="NCBIfam" id="NF038083">
    <property type="entry name" value="CU044_5270_fam"/>
    <property type="match status" value="1"/>
</dbReference>
<keyword evidence="2" id="KW-0812">Transmembrane</keyword>
<evidence type="ECO:0000313" key="3">
    <source>
        <dbReference type="EMBL" id="SFB62233.1"/>
    </source>
</evidence>
<feature type="region of interest" description="Disordered" evidence="1">
    <location>
        <begin position="149"/>
        <end position="174"/>
    </location>
</feature>
<dbReference type="Proteomes" id="UP000243799">
    <property type="component" value="Unassembled WGS sequence"/>
</dbReference>
<gene>
    <name evidence="3" type="ORF">SAMN05216266_13026</name>
</gene>
<dbReference type="STRING" id="490629.SAMN05216266_13026"/>
<evidence type="ECO:0000256" key="2">
    <source>
        <dbReference type="SAM" id="Phobius"/>
    </source>
</evidence>
<sequence>MDEMQLIRDMNDHHELPSAEELAPARAQLLAAAAAERAQGQPAVHRIRRFGSRARLGLGGAIGIAAAVAAVTVLAPFNGQAPDAHAEAVRVLQNAADAARALPDTEPRPDQFVYTKAAMGKDDYESWMSVDGTHDSLIARNGETLIPGCKNGNRAVTDANTSRQNPGEKISEPCAPDPAVDTSLPADADAIFHRIDTAYGDDVNAMAKEVLHLIDKSHTRSEVRAAIFEAATRIPGLTMVENATDAAGRTGTGITWTTEGGGSEMLIFDADNHVYLGSEDTAVLDIALVDEIGQRP</sequence>
<proteinExistence type="predicted"/>
<evidence type="ECO:0000256" key="1">
    <source>
        <dbReference type="SAM" id="MobiDB-lite"/>
    </source>
</evidence>
<keyword evidence="2" id="KW-0472">Membrane</keyword>
<protein>
    <submittedName>
        <fullName evidence="3">Uncharacterized protein</fullName>
    </submittedName>
</protein>
<dbReference type="OrthoDB" id="3612087at2"/>
<accession>A0A1I1CP76</accession>
<keyword evidence="2" id="KW-1133">Transmembrane helix</keyword>
<name>A0A1I1CP76_9PSEU</name>
<organism evidence="3 4">
    <name type="scientific">Amycolatopsis marina</name>
    <dbReference type="NCBI Taxonomy" id="490629"/>
    <lineage>
        <taxon>Bacteria</taxon>
        <taxon>Bacillati</taxon>
        <taxon>Actinomycetota</taxon>
        <taxon>Actinomycetes</taxon>
        <taxon>Pseudonocardiales</taxon>
        <taxon>Pseudonocardiaceae</taxon>
        <taxon>Amycolatopsis</taxon>
    </lineage>
</organism>
<reference evidence="4" key="1">
    <citation type="submission" date="2016-10" db="EMBL/GenBank/DDBJ databases">
        <authorList>
            <person name="Varghese N."/>
            <person name="Submissions S."/>
        </authorList>
    </citation>
    <scope>NUCLEOTIDE SEQUENCE [LARGE SCALE GENOMIC DNA]</scope>
    <source>
        <strain evidence="4">CGMCC 4.3568</strain>
    </source>
</reference>
<dbReference type="RefSeq" id="WP_143101957.1">
    <property type="nucleotide sequence ID" value="NZ_FOKG01000030.1"/>
</dbReference>
<dbReference type="AlphaFoldDB" id="A0A1I1CP76"/>
<dbReference type="EMBL" id="FOKG01000030">
    <property type="protein sequence ID" value="SFB62233.1"/>
    <property type="molecule type" value="Genomic_DNA"/>
</dbReference>
<dbReference type="InterPro" id="IPR047789">
    <property type="entry name" value="CU044_5270-like"/>
</dbReference>